<dbReference type="EMBL" id="GBXM01009961">
    <property type="protein sequence ID" value="JAH98616.1"/>
    <property type="molecule type" value="Transcribed_RNA"/>
</dbReference>
<evidence type="ECO:0000313" key="1">
    <source>
        <dbReference type="EMBL" id="JAH98616.1"/>
    </source>
</evidence>
<reference evidence="1" key="2">
    <citation type="journal article" date="2015" name="Fish Shellfish Immunol.">
        <title>Early steps in the European eel (Anguilla anguilla)-Vibrio vulnificus interaction in the gills: Role of the RtxA13 toxin.</title>
        <authorList>
            <person name="Callol A."/>
            <person name="Pajuelo D."/>
            <person name="Ebbesson L."/>
            <person name="Teles M."/>
            <person name="MacKenzie S."/>
            <person name="Amaro C."/>
        </authorList>
    </citation>
    <scope>NUCLEOTIDE SEQUENCE</scope>
</reference>
<proteinExistence type="predicted"/>
<reference evidence="1" key="1">
    <citation type="submission" date="2014-11" db="EMBL/GenBank/DDBJ databases">
        <authorList>
            <person name="Amaro Gonzalez C."/>
        </authorList>
    </citation>
    <scope>NUCLEOTIDE SEQUENCE</scope>
</reference>
<name>A0A0E9X820_ANGAN</name>
<protein>
    <submittedName>
        <fullName evidence="1">Uncharacterized protein</fullName>
    </submittedName>
</protein>
<sequence length="131" mass="14933">MYRIVPLYMVRVCFLNGEEHCDGCGEGSWVAGFVVGSSCSVLHVLCFPWLWCSGSPGFLHVDQLHSFTVGVRTRCLSLENKQTPVRHYCGSRWPCWIILERPRCSSRTDYKWLGCFPLRGLLDQGSHFCSL</sequence>
<organism evidence="1">
    <name type="scientific">Anguilla anguilla</name>
    <name type="common">European freshwater eel</name>
    <name type="synonym">Muraena anguilla</name>
    <dbReference type="NCBI Taxonomy" id="7936"/>
    <lineage>
        <taxon>Eukaryota</taxon>
        <taxon>Metazoa</taxon>
        <taxon>Chordata</taxon>
        <taxon>Craniata</taxon>
        <taxon>Vertebrata</taxon>
        <taxon>Euteleostomi</taxon>
        <taxon>Actinopterygii</taxon>
        <taxon>Neopterygii</taxon>
        <taxon>Teleostei</taxon>
        <taxon>Anguilliformes</taxon>
        <taxon>Anguillidae</taxon>
        <taxon>Anguilla</taxon>
    </lineage>
</organism>
<accession>A0A0E9X820</accession>
<dbReference type="AlphaFoldDB" id="A0A0E9X820"/>